<organism evidence="2 3">
    <name type="scientific">Candidatus Sungiibacteriota bacterium</name>
    <dbReference type="NCBI Taxonomy" id="2750080"/>
    <lineage>
        <taxon>Bacteria</taxon>
        <taxon>Candidatus Sungiibacteriota</taxon>
    </lineage>
</organism>
<dbReference type="Proteomes" id="UP000724148">
    <property type="component" value="Unassembled WGS sequence"/>
</dbReference>
<comment type="caution">
    <text evidence="2">The sequence shown here is derived from an EMBL/GenBank/DDBJ whole genome shotgun (WGS) entry which is preliminary data.</text>
</comment>
<feature type="region of interest" description="Disordered" evidence="1">
    <location>
        <begin position="290"/>
        <end position="314"/>
    </location>
</feature>
<name>A0A931SDX1_9BACT</name>
<sequence length="759" mass="79918">KMEWRWRGQVGGTKLGYITFDVFIDGESIFGKRQRFPPSVGGPRSWDEAILQKGRWVEDFLEDGRYELGAPLYIAMERWECSGKNSIKIKVEADVRELKPPRFGPHTVFYENILDSAPPREVDLKVVNPFSGETAPLSHGHHESSSANEAVTVFARRLEAGGIVKFPPFKCVYAVKDVKLSDTHGSAAVVPPIEKTCPQVDTTVLNIPIAFLGGGEACSPVGHHSPHAALSSLNQVDAAVEGSVRVIEHEFKGGKIKVGGQNWKVPVLKGGGQCFPDDFAIADIDGPEICLEPDRSTREPAPTPSPSPAPTSALVLPPSGRTGALKISKPQQPDNNVAPLGALRIPVTKFTLAAGDRDVTVQSVTVRKTGAAANTSIAAVRILSGDGVMLASSVLASEGTAVFKGPFTVRAGSTADYIISLDRPKSANDDGATVGFEVTALEADSAVEGDLPLAGARITMNTGLKFGSVTITRGPSDPAASLPRDIGASGLKFAALRLEGGSVEDALLKSISWHQAGSAARSDLANVKVYTGSDVYPAVASSDGKRYTATFPSGVLIQRGASLEVAIGGDIAAGGGRTVDFDLEKFSDIVLVGKQYGYGILAAGGVPGRADEGKISSDGSPSYNGYAVTIREAISPTPSPAVILTPSPSPETALGFWEFLDINDDWKKVSALPFGHRVHLVAASNGSPDVRTLLPVKIELKVNGSLVWQTTIQGDPALTCRDATGCSIDGPVIQSSWQGSKIELTARGKDGKLLASYAQ</sequence>
<dbReference type="AlphaFoldDB" id="A0A931SDX1"/>
<evidence type="ECO:0000313" key="2">
    <source>
        <dbReference type="EMBL" id="MBI2096913.1"/>
    </source>
</evidence>
<accession>A0A931SDX1</accession>
<proteinExistence type="predicted"/>
<gene>
    <name evidence="2" type="ORF">HYT40_02035</name>
</gene>
<protein>
    <submittedName>
        <fullName evidence="2">Uncharacterized protein</fullName>
    </submittedName>
</protein>
<evidence type="ECO:0000313" key="3">
    <source>
        <dbReference type="Proteomes" id="UP000724148"/>
    </source>
</evidence>
<feature type="non-terminal residue" evidence="2">
    <location>
        <position position="1"/>
    </location>
</feature>
<reference evidence="2" key="1">
    <citation type="submission" date="2020-07" db="EMBL/GenBank/DDBJ databases">
        <title>Huge and variable diversity of episymbiotic CPR bacteria and DPANN archaea in groundwater ecosystems.</title>
        <authorList>
            <person name="He C.Y."/>
            <person name="Keren R."/>
            <person name="Whittaker M."/>
            <person name="Farag I.F."/>
            <person name="Doudna J."/>
            <person name="Cate J.H.D."/>
            <person name="Banfield J.F."/>
        </authorList>
    </citation>
    <scope>NUCLEOTIDE SEQUENCE</scope>
    <source>
        <strain evidence="2">NC_groundwater_193_Ag_S-0.1um_51_7</strain>
    </source>
</reference>
<evidence type="ECO:0000256" key="1">
    <source>
        <dbReference type="SAM" id="MobiDB-lite"/>
    </source>
</evidence>
<dbReference type="EMBL" id="JACOZA010000052">
    <property type="protein sequence ID" value="MBI2096913.1"/>
    <property type="molecule type" value="Genomic_DNA"/>
</dbReference>